<proteinExistence type="predicted"/>
<dbReference type="InterPro" id="IPR000008">
    <property type="entry name" value="C2_dom"/>
</dbReference>
<evidence type="ECO:0000313" key="6">
    <source>
        <dbReference type="Proteomes" id="UP000027195"/>
    </source>
</evidence>
<evidence type="ECO:0000313" key="5">
    <source>
        <dbReference type="EMBL" id="KDQ09525.1"/>
    </source>
</evidence>
<dbReference type="Pfam" id="PF00168">
    <property type="entry name" value="C2"/>
    <property type="match status" value="1"/>
</dbReference>
<keyword evidence="1" id="KW-0677">Repeat</keyword>
<evidence type="ECO:0000256" key="2">
    <source>
        <dbReference type="SAM" id="MobiDB-lite"/>
    </source>
</evidence>
<dbReference type="STRING" id="930990.A0A067M479"/>
<dbReference type="Proteomes" id="UP000027195">
    <property type="component" value="Unassembled WGS sequence"/>
</dbReference>
<feature type="domain" description="Nephrocystin 3-like N-terminal" evidence="4">
    <location>
        <begin position="413"/>
        <end position="495"/>
    </location>
</feature>
<dbReference type="Pfam" id="PF24883">
    <property type="entry name" value="NPHP3_N"/>
    <property type="match status" value="1"/>
</dbReference>
<accession>A0A067M479</accession>
<gene>
    <name evidence="5" type="ORF">BOTBODRAFT_524644</name>
</gene>
<evidence type="ECO:0000259" key="4">
    <source>
        <dbReference type="Pfam" id="PF24883"/>
    </source>
</evidence>
<dbReference type="InterPro" id="IPR035892">
    <property type="entry name" value="C2_domain_sf"/>
</dbReference>
<dbReference type="InterPro" id="IPR056884">
    <property type="entry name" value="NPHP3-like_N"/>
</dbReference>
<feature type="region of interest" description="Disordered" evidence="2">
    <location>
        <begin position="1"/>
        <end position="20"/>
    </location>
</feature>
<reference evidence="6" key="1">
    <citation type="journal article" date="2014" name="Proc. Natl. Acad. Sci. U.S.A.">
        <title>Extensive sampling of basidiomycete genomes demonstrates inadequacy of the white-rot/brown-rot paradigm for wood decay fungi.</title>
        <authorList>
            <person name="Riley R."/>
            <person name="Salamov A.A."/>
            <person name="Brown D.W."/>
            <person name="Nagy L.G."/>
            <person name="Floudas D."/>
            <person name="Held B.W."/>
            <person name="Levasseur A."/>
            <person name="Lombard V."/>
            <person name="Morin E."/>
            <person name="Otillar R."/>
            <person name="Lindquist E.A."/>
            <person name="Sun H."/>
            <person name="LaButti K.M."/>
            <person name="Schmutz J."/>
            <person name="Jabbour D."/>
            <person name="Luo H."/>
            <person name="Baker S.E."/>
            <person name="Pisabarro A.G."/>
            <person name="Walton J.D."/>
            <person name="Blanchette R.A."/>
            <person name="Henrissat B."/>
            <person name="Martin F."/>
            <person name="Cullen D."/>
            <person name="Hibbett D.S."/>
            <person name="Grigoriev I.V."/>
        </authorList>
    </citation>
    <scope>NUCLEOTIDE SEQUENCE [LARGE SCALE GENOMIC DNA]</scope>
    <source>
        <strain evidence="6">FD-172 SS1</strain>
    </source>
</reference>
<keyword evidence="6" id="KW-1185">Reference proteome</keyword>
<organism evidence="5 6">
    <name type="scientific">Botryobasidium botryosum (strain FD-172 SS1)</name>
    <dbReference type="NCBI Taxonomy" id="930990"/>
    <lineage>
        <taxon>Eukaryota</taxon>
        <taxon>Fungi</taxon>
        <taxon>Dikarya</taxon>
        <taxon>Basidiomycota</taxon>
        <taxon>Agaricomycotina</taxon>
        <taxon>Agaricomycetes</taxon>
        <taxon>Cantharellales</taxon>
        <taxon>Botryobasidiaceae</taxon>
        <taxon>Botryobasidium</taxon>
    </lineage>
</organism>
<dbReference type="OrthoDB" id="163438at2759"/>
<name>A0A067M479_BOTB1</name>
<dbReference type="InParanoid" id="A0A067M479"/>
<dbReference type="HOGENOM" id="CLU_595907_0_0_1"/>
<dbReference type="AlphaFoldDB" id="A0A067M479"/>
<sequence>MASSNQNTQNEAENAGSNPNETYELTVLRVRNVPKTHAFLPPKTFVTFTIGGQTFETGTRRGANPQWARAFAIQGNGSSMLNLEVRGVAGMCRVEFPVGTLSRPLEALWNMQRGAHAAGEAGFTCELQVTQPLSELVARPSIALQIQLPVLPEQPSQDLETADAFVAAAEQDLAAIRPTPRVIEAASAVEDRSQAIVDTSKDVLEPLGSLVGSIDAFVKIADTLAEIHPYVKVAWTIFSAVYKVAKAQQERDNALSELFEIMSATLAFARRADATTVINQKRSVVLEIAKKCNECALFVRNYAKTTGFVSRAIKNILATADNDISRFKLDFEVLHKNLSSEVMLSLAEMTKQGLSDIKVDLAAIRDGVKHVHHDVVLNNLHAIGSWDSDRVCLPDTRASVLDHVISWVYSTPDPGHNKPLFITGVAGSGKSSVANTLAQWSYDLGCLGSAFMFDRAHPQQNNSAALFGSVARQLARCDSAIAQSIISVLKDDPSLATAPPG</sequence>
<protein>
    <submittedName>
        <fullName evidence="5">Uncharacterized protein</fullName>
    </submittedName>
</protein>
<dbReference type="SUPFAM" id="SSF49562">
    <property type="entry name" value="C2 domain (Calcium/lipid-binding domain, CaLB)"/>
    <property type="match status" value="1"/>
</dbReference>
<evidence type="ECO:0000259" key="3">
    <source>
        <dbReference type="Pfam" id="PF00168"/>
    </source>
</evidence>
<feature type="domain" description="C2" evidence="3">
    <location>
        <begin position="23"/>
        <end position="106"/>
    </location>
</feature>
<evidence type="ECO:0000256" key="1">
    <source>
        <dbReference type="ARBA" id="ARBA00022737"/>
    </source>
</evidence>
<dbReference type="EMBL" id="KL198077">
    <property type="protein sequence ID" value="KDQ09525.1"/>
    <property type="molecule type" value="Genomic_DNA"/>
</dbReference>